<gene>
    <name evidence="5" type="ORF">K5L01_11800</name>
</gene>
<evidence type="ECO:0000256" key="1">
    <source>
        <dbReference type="ARBA" id="ARBA00023015"/>
    </source>
</evidence>
<name>A0ABT0SJQ4_9GAMM</name>
<feature type="region of interest" description="Disordered" evidence="3">
    <location>
        <begin position="1"/>
        <end position="21"/>
    </location>
</feature>
<dbReference type="Gene3D" id="1.10.10.60">
    <property type="entry name" value="Homeodomain-like"/>
    <property type="match status" value="1"/>
</dbReference>
<dbReference type="InterPro" id="IPR018060">
    <property type="entry name" value="HTH_AraC"/>
</dbReference>
<comment type="caution">
    <text evidence="5">The sequence shown here is derived from an EMBL/GenBank/DDBJ whole genome shotgun (WGS) entry which is preliminary data.</text>
</comment>
<dbReference type="InterPro" id="IPR009057">
    <property type="entry name" value="Homeodomain-like_sf"/>
</dbReference>
<dbReference type="PROSITE" id="PS01124">
    <property type="entry name" value="HTH_ARAC_FAMILY_2"/>
    <property type="match status" value="1"/>
</dbReference>
<protein>
    <submittedName>
        <fullName evidence="5">AraC family transcriptional regulator</fullName>
    </submittedName>
</protein>
<evidence type="ECO:0000259" key="4">
    <source>
        <dbReference type="PROSITE" id="PS01124"/>
    </source>
</evidence>
<evidence type="ECO:0000256" key="2">
    <source>
        <dbReference type="ARBA" id="ARBA00023163"/>
    </source>
</evidence>
<organism evidence="5 6">
    <name type="scientific">Stenotrophomonas mori</name>
    <dbReference type="NCBI Taxonomy" id="2871096"/>
    <lineage>
        <taxon>Bacteria</taxon>
        <taxon>Pseudomonadati</taxon>
        <taxon>Pseudomonadota</taxon>
        <taxon>Gammaproteobacteria</taxon>
        <taxon>Lysobacterales</taxon>
        <taxon>Lysobacteraceae</taxon>
        <taxon>Stenotrophomonas</taxon>
    </lineage>
</organism>
<evidence type="ECO:0000313" key="6">
    <source>
        <dbReference type="Proteomes" id="UP001431235"/>
    </source>
</evidence>
<keyword evidence="2" id="KW-0804">Transcription</keyword>
<feature type="domain" description="HTH araC/xylS-type" evidence="4">
    <location>
        <begin position="210"/>
        <end position="307"/>
    </location>
</feature>
<evidence type="ECO:0000313" key="5">
    <source>
        <dbReference type="EMBL" id="MCL7715326.1"/>
    </source>
</evidence>
<accession>A0ABT0SJQ4</accession>
<keyword evidence="6" id="KW-1185">Reference proteome</keyword>
<proteinExistence type="predicted"/>
<dbReference type="Pfam" id="PF12833">
    <property type="entry name" value="HTH_18"/>
    <property type="match status" value="1"/>
</dbReference>
<reference evidence="5 6" key="1">
    <citation type="submission" date="2021-08" db="EMBL/GenBank/DDBJ databases">
        <title>Novel members of of the genus Stenotrophomonas from differernt environment.</title>
        <authorList>
            <person name="Deng Y."/>
        </authorList>
    </citation>
    <scope>NUCLEOTIDE SEQUENCE [LARGE SCALE GENOMIC DNA]</scope>
    <source>
        <strain evidence="5 6">CPCC 101365</strain>
    </source>
</reference>
<dbReference type="InterPro" id="IPR053142">
    <property type="entry name" value="PchR_regulatory_protein"/>
</dbReference>
<evidence type="ECO:0000256" key="3">
    <source>
        <dbReference type="SAM" id="MobiDB-lite"/>
    </source>
</evidence>
<dbReference type="PANTHER" id="PTHR47893:SF1">
    <property type="entry name" value="REGULATORY PROTEIN PCHR"/>
    <property type="match status" value="1"/>
</dbReference>
<dbReference type="RefSeq" id="WP_250064716.1">
    <property type="nucleotide sequence ID" value="NZ_JAIKTS010000004.1"/>
</dbReference>
<dbReference type="EMBL" id="JAIKTS010000004">
    <property type="protein sequence ID" value="MCL7715326.1"/>
    <property type="molecule type" value="Genomic_DNA"/>
</dbReference>
<dbReference type="PANTHER" id="PTHR47893">
    <property type="entry name" value="REGULATORY PROTEIN PCHR"/>
    <property type="match status" value="1"/>
</dbReference>
<dbReference type="SUPFAM" id="SSF46689">
    <property type="entry name" value="Homeodomain-like"/>
    <property type="match status" value="2"/>
</dbReference>
<keyword evidence="1" id="KW-0805">Transcription regulation</keyword>
<dbReference type="Proteomes" id="UP001431235">
    <property type="component" value="Unassembled WGS sequence"/>
</dbReference>
<sequence length="322" mass="35155">MSARLTSAHFQPGHAGPPGWTRQQLPADLGRCFVDRLQIEPGIALIYSEYVPSRDLDEASRIDHGTRVLTLTLGLEGRSGYEAGRGGDLLGFHAGHTTLSLSGRATGHRRYAGDARVRQLRLAVDEPAMRRYGLRTPGDVDTRVHCVRQLAFGRTRADVARFGQVLDAAHAGRPIGRLDLQIAALSLLSAQLAQDCPGPGGRDDDEARLFRARALLEDNYDQALTVAWLCRTTGLNECKLKQGFRSLFGTSPYRMLTAIRMRHARDMLARGQSVATTAYRTGYQHPSSFSAAFCRHHGHPPSYYGGRAAHCRTLAGNGGTAP</sequence>
<dbReference type="SMART" id="SM00342">
    <property type="entry name" value="HTH_ARAC"/>
    <property type="match status" value="1"/>
</dbReference>